<evidence type="ECO:0000313" key="11">
    <source>
        <dbReference type="Proteomes" id="UP000041254"/>
    </source>
</evidence>
<dbReference type="GO" id="GO:0005634">
    <property type="term" value="C:nucleus"/>
    <property type="evidence" value="ECO:0007669"/>
    <property type="project" value="TreeGrafter"/>
</dbReference>
<evidence type="ECO:0000256" key="6">
    <source>
        <dbReference type="ARBA" id="ARBA00042858"/>
    </source>
</evidence>
<accession>A0A0G4EU98</accession>
<dbReference type="PROSITE" id="PS50011">
    <property type="entry name" value="PROTEIN_KINASE_DOM"/>
    <property type="match status" value="1"/>
</dbReference>
<evidence type="ECO:0000256" key="3">
    <source>
        <dbReference type="ARBA" id="ARBA00038543"/>
    </source>
</evidence>
<proteinExistence type="predicted"/>
<keyword evidence="1 7" id="KW-0547">Nucleotide-binding</keyword>
<feature type="binding site" evidence="7">
    <location>
        <position position="55"/>
    </location>
    <ligand>
        <name>ATP</name>
        <dbReference type="ChEBI" id="CHEBI:30616"/>
    </ligand>
</feature>
<reference evidence="10 11" key="1">
    <citation type="submission" date="2014-11" db="EMBL/GenBank/DDBJ databases">
        <authorList>
            <person name="Zhu J."/>
            <person name="Qi W."/>
            <person name="Song R."/>
        </authorList>
    </citation>
    <scope>NUCLEOTIDE SEQUENCE [LARGE SCALE GENOMIC DNA]</scope>
</reference>
<evidence type="ECO:0000256" key="2">
    <source>
        <dbReference type="ARBA" id="ARBA00022840"/>
    </source>
</evidence>
<dbReference type="Proteomes" id="UP000041254">
    <property type="component" value="Unassembled WGS sequence"/>
</dbReference>
<dbReference type="InterPro" id="IPR000719">
    <property type="entry name" value="Prot_kinase_dom"/>
</dbReference>
<protein>
    <recommendedName>
        <fullName evidence="4">Cyclin-dependent kinase 2 homolog</fullName>
    </recommendedName>
    <alternativeName>
        <fullName evidence="5">Cell division control protein 2 homolog</fullName>
    </alternativeName>
    <alternativeName>
        <fullName evidence="6">cdc2-related kinase 2</fullName>
    </alternativeName>
</protein>
<dbReference type="InterPro" id="IPR017441">
    <property type="entry name" value="Protein_kinase_ATP_BS"/>
</dbReference>
<evidence type="ECO:0000256" key="4">
    <source>
        <dbReference type="ARBA" id="ARBA00039612"/>
    </source>
</evidence>
<dbReference type="InterPro" id="IPR050108">
    <property type="entry name" value="CDK"/>
</dbReference>
<dbReference type="EMBL" id="CDMY01000307">
    <property type="protein sequence ID" value="CEM01665.1"/>
    <property type="molecule type" value="Genomic_DNA"/>
</dbReference>
<comment type="subunit">
    <text evidence="3">May form a complex composed of at least the catalytic subunit CRK2 and a cyclin.</text>
</comment>
<evidence type="ECO:0000259" key="9">
    <source>
        <dbReference type="PROSITE" id="PS50011"/>
    </source>
</evidence>
<feature type="region of interest" description="Disordered" evidence="8">
    <location>
        <begin position="1"/>
        <end position="22"/>
    </location>
</feature>
<dbReference type="AlphaFoldDB" id="A0A0G4EU98"/>
<dbReference type="SMART" id="SM00219">
    <property type="entry name" value="TyrKc"/>
    <property type="match status" value="1"/>
</dbReference>
<dbReference type="GO" id="GO:0005524">
    <property type="term" value="F:ATP binding"/>
    <property type="evidence" value="ECO:0007669"/>
    <property type="project" value="UniProtKB-UniRule"/>
</dbReference>
<dbReference type="InParanoid" id="A0A0G4EU98"/>
<name>A0A0G4EU98_VITBC</name>
<gene>
    <name evidence="10" type="ORF">Vbra_13255</name>
</gene>
<sequence>MQTASGATGEAQAPSTTTSKGSGRYSLLDANIGAGTYGTVAKALDKATNKIVAVKRVKLDRKCVDEEQHSGRLPVGEAGIHFTVLREIKIMKEIRHKNVMGLIDVYAEGDFVNLVMDFMHTDLKKFLGSHPQLTEAHIKGMMQQILQGLEVMHSWYFIHRDLAPANVFINAEGEIKLGDFGLARSHGSPDRAMTPQVVTIWYRPPELLYFARLYSDKVDIWSVGCIFAEMLLGRPLFNGQGEVDQLAKIFDVMGTPTETNWPGAKHLPRYCEFTYAPPQDFRQVFGPGVSELSLALLRQLLVLNPNQRISAKEALAHEYFKTPPYPCAPSQLPLGFLRK</sequence>
<dbReference type="STRING" id="1169540.A0A0G4EU98"/>
<dbReference type="SUPFAM" id="SSF56112">
    <property type="entry name" value="Protein kinase-like (PK-like)"/>
    <property type="match status" value="1"/>
</dbReference>
<dbReference type="GO" id="GO:0004674">
    <property type="term" value="F:protein serine/threonine kinase activity"/>
    <property type="evidence" value="ECO:0007669"/>
    <property type="project" value="TreeGrafter"/>
</dbReference>
<dbReference type="FunCoup" id="A0A0G4EU98">
    <property type="interactions" value="35"/>
</dbReference>
<evidence type="ECO:0000256" key="7">
    <source>
        <dbReference type="PROSITE-ProRule" id="PRU10141"/>
    </source>
</evidence>
<evidence type="ECO:0000256" key="8">
    <source>
        <dbReference type="SAM" id="MobiDB-lite"/>
    </source>
</evidence>
<dbReference type="VEuPathDB" id="CryptoDB:Vbra_13255"/>
<dbReference type="InterPro" id="IPR008266">
    <property type="entry name" value="Tyr_kinase_AS"/>
</dbReference>
<dbReference type="PANTHER" id="PTHR24056">
    <property type="entry name" value="CELL DIVISION PROTEIN KINASE"/>
    <property type="match status" value="1"/>
</dbReference>
<keyword evidence="2 7" id="KW-0067">ATP-binding</keyword>
<organism evidence="10 11">
    <name type="scientific">Vitrella brassicaformis (strain CCMP3155)</name>
    <dbReference type="NCBI Taxonomy" id="1169540"/>
    <lineage>
        <taxon>Eukaryota</taxon>
        <taxon>Sar</taxon>
        <taxon>Alveolata</taxon>
        <taxon>Colpodellida</taxon>
        <taxon>Vitrellaceae</taxon>
        <taxon>Vitrella</taxon>
    </lineage>
</organism>
<dbReference type="InterPro" id="IPR011009">
    <property type="entry name" value="Kinase-like_dom_sf"/>
</dbReference>
<dbReference type="Pfam" id="PF00069">
    <property type="entry name" value="Pkinase"/>
    <property type="match status" value="1"/>
</dbReference>
<dbReference type="PhylomeDB" id="A0A0G4EU98"/>
<dbReference type="PROSITE" id="PS00109">
    <property type="entry name" value="PROTEIN_KINASE_TYR"/>
    <property type="match status" value="1"/>
</dbReference>
<evidence type="ECO:0000256" key="1">
    <source>
        <dbReference type="ARBA" id="ARBA00022741"/>
    </source>
</evidence>
<evidence type="ECO:0000256" key="5">
    <source>
        <dbReference type="ARBA" id="ARBA00041902"/>
    </source>
</evidence>
<dbReference type="Gene3D" id="3.30.200.20">
    <property type="entry name" value="Phosphorylase Kinase, domain 1"/>
    <property type="match status" value="1"/>
</dbReference>
<feature type="domain" description="Protein kinase" evidence="9">
    <location>
        <begin position="26"/>
        <end position="320"/>
    </location>
</feature>
<evidence type="ECO:0000313" key="10">
    <source>
        <dbReference type="EMBL" id="CEM01665.1"/>
    </source>
</evidence>
<dbReference type="PROSITE" id="PS00107">
    <property type="entry name" value="PROTEIN_KINASE_ATP"/>
    <property type="match status" value="1"/>
</dbReference>
<dbReference type="GO" id="GO:0004713">
    <property type="term" value="F:protein tyrosine kinase activity"/>
    <property type="evidence" value="ECO:0007669"/>
    <property type="project" value="InterPro"/>
</dbReference>
<dbReference type="FunFam" id="1.10.510.10:FF:000611">
    <property type="entry name" value="CMGC family protein kinase"/>
    <property type="match status" value="1"/>
</dbReference>
<dbReference type="OMA" id="RFTHEVF"/>
<keyword evidence="11" id="KW-1185">Reference proteome</keyword>
<dbReference type="Gene3D" id="1.10.510.10">
    <property type="entry name" value="Transferase(Phosphotransferase) domain 1"/>
    <property type="match status" value="1"/>
</dbReference>
<dbReference type="OrthoDB" id="1732493at2759"/>
<dbReference type="InterPro" id="IPR020635">
    <property type="entry name" value="Tyr_kinase_cat_dom"/>
</dbReference>